<dbReference type="KEGG" id="dgg:DGI_0312"/>
<dbReference type="SUPFAM" id="SSF53659">
    <property type="entry name" value="Isocitrate/Isopropylmalate dehydrogenase-like"/>
    <property type="match status" value="1"/>
</dbReference>
<dbReference type="PANTHER" id="PTHR30004">
    <property type="entry name" value="4-HYDROXYTHREONINE-4-PHOSPHATE DEHYDROGENASE"/>
    <property type="match status" value="1"/>
</dbReference>
<dbReference type="Pfam" id="PF04166">
    <property type="entry name" value="PdxA"/>
    <property type="match status" value="1"/>
</dbReference>
<dbReference type="InterPro" id="IPR005255">
    <property type="entry name" value="PdxA_fam"/>
</dbReference>
<dbReference type="eggNOG" id="COG1995">
    <property type="taxonomic scope" value="Bacteria"/>
</dbReference>
<keyword evidence="5" id="KW-1185">Reference proteome</keyword>
<evidence type="ECO:0000256" key="1">
    <source>
        <dbReference type="ARBA" id="ARBA00022723"/>
    </source>
</evidence>
<dbReference type="GO" id="GO:0046872">
    <property type="term" value="F:metal ion binding"/>
    <property type="evidence" value="ECO:0007669"/>
    <property type="project" value="UniProtKB-KW"/>
</dbReference>
<keyword evidence="2" id="KW-0560">Oxidoreductase</keyword>
<evidence type="ECO:0000313" key="4">
    <source>
        <dbReference type="EMBL" id="AGW12239.1"/>
    </source>
</evidence>
<dbReference type="STRING" id="1121448.DGI_0312"/>
<proteinExistence type="predicted"/>
<dbReference type="PANTHER" id="PTHR30004:SF6">
    <property type="entry name" value="D-THREONATE 4-PHOSPHATE DEHYDROGENASE"/>
    <property type="match status" value="1"/>
</dbReference>
<keyword evidence="1" id="KW-0479">Metal-binding</keyword>
<gene>
    <name evidence="4" type="ORF">DGI_0312</name>
</gene>
<reference evidence="4 5" key="1">
    <citation type="journal article" date="2013" name="J. Bacteriol.">
        <title>Roles of HynAB and Ech, the only two hydrogenases found in the model sulfate reducer Desulfovibrio gigas.</title>
        <authorList>
            <person name="Morais-Silva F.O."/>
            <person name="Santos C.I."/>
            <person name="Rodrigues R."/>
            <person name="Pereira I.A."/>
            <person name="Rodrigues-Pousada C."/>
        </authorList>
    </citation>
    <scope>NUCLEOTIDE SEQUENCE [LARGE SCALE GENOMIC DNA]</scope>
    <source>
        <strain evidence="5">ATCC 19364 / DSM 1382 / NCIMB 9332 / VKM B-1759</strain>
    </source>
</reference>
<evidence type="ECO:0000256" key="3">
    <source>
        <dbReference type="ARBA" id="ARBA00023027"/>
    </source>
</evidence>
<dbReference type="Proteomes" id="UP000016587">
    <property type="component" value="Chromosome"/>
</dbReference>
<dbReference type="GO" id="GO:0051287">
    <property type="term" value="F:NAD binding"/>
    <property type="evidence" value="ECO:0007669"/>
    <property type="project" value="InterPro"/>
</dbReference>
<dbReference type="NCBIfam" id="TIGR00557">
    <property type="entry name" value="pdxA"/>
    <property type="match status" value="1"/>
</dbReference>
<name>T2G7S2_MEGG1</name>
<protein>
    <submittedName>
        <fullName evidence="4">Putative 4-hydroxythreonine-4-phosphate dehydrogenase</fullName>
    </submittedName>
</protein>
<reference evidence="5" key="2">
    <citation type="submission" date="2013-07" db="EMBL/GenBank/DDBJ databases">
        <authorList>
            <person name="Morais-Silva F.O."/>
            <person name="Rezende A.M."/>
            <person name="Pimentel C."/>
            <person name="Resende D.M."/>
            <person name="Santos C.I."/>
            <person name="Clemente C."/>
            <person name="de Oliveira L.M."/>
            <person name="da Silva S.M."/>
            <person name="Costa D.A."/>
            <person name="Varela-Raposo A."/>
            <person name="Horacio E.C.A."/>
            <person name="Matos M."/>
            <person name="Flores O."/>
            <person name="Ruiz J.C."/>
            <person name="Rodrigues-Pousada C."/>
        </authorList>
    </citation>
    <scope>NUCLEOTIDE SEQUENCE [LARGE SCALE GENOMIC DNA]</scope>
    <source>
        <strain evidence="5">ATCC 19364 / DSM 1382 / NCIMB 9332 / VKM B-1759</strain>
    </source>
</reference>
<dbReference type="GO" id="GO:0016491">
    <property type="term" value="F:oxidoreductase activity"/>
    <property type="evidence" value="ECO:0007669"/>
    <property type="project" value="UniProtKB-KW"/>
</dbReference>
<sequence>MLLITLGDAGGLGPELAARVLPTTPLRRTWRLVMLGSEASLLRHVLRRGESPFWTRLDPATGLATDLATLAPGVYLLEPPTLHGLAPDIGQPTVAGGRSAGAALELACELLRQDRARGVVTLPLHKAMLKAAGYDFPGHTELFAEHAGLSREDVTMHLCGERLRVSLVTTHPPLAAVPGLVTQARVLQTILHTHRFLDDLDLPRRRLAVCGLNPHAGESGTIGREEIEIIEPALAVARAHGCEVHGPLPGDTVFHRAVHGEFDAVVAMYHDQGLAPLKLLHFNEAVNVTLGLPFVRTSVDHGTGFDLAGADAASTTSFTAALELAARLVTRREATCTAA</sequence>
<accession>T2G7S2</accession>
<dbReference type="AlphaFoldDB" id="T2G7S2"/>
<evidence type="ECO:0000256" key="2">
    <source>
        <dbReference type="ARBA" id="ARBA00023002"/>
    </source>
</evidence>
<evidence type="ECO:0000313" key="5">
    <source>
        <dbReference type="Proteomes" id="UP000016587"/>
    </source>
</evidence>
<keyword evidence="3" id="KW-0520">NAD</keyword>
<dbReference type="Gene3D" id="3.40.718.10">
    <property type="entry name" value="Isopropylmalate Dehydrogenase"/>
    <property type="match status" value="1"/>
</dbReference>
<dbReference type="HOGENOM" id="CLU_040168_1_0_7"/>
<dbReference type="EMBL" id="CP006585">
    <property type="protein sequence ID" value="AGW12239.1"/>
    <property type="molecule type" value="Genomic_DNA"/>
</dbReference>
<dbReference type="PATRIC" id="fig|1121448.10.peg.317"/>
<organism evidence="4 5">
    <name type="scientific">Megalodesulfovibrio gigas (strain ATCC 19364 / DSM 1382 / NCIMB 9332 / VKM B-1759)</name>
    <name type="common">Desulfovibrio gigas</name>
    <dbReference type="NCBI Taxonomy" id="1121448"/>
    <lineage>
        <taxon>Bacteria</taxon>
        <taxon>Pseudomonadati</taxon>
        <taxon>Thermodesulfobacteriota</taxon>
        <taxon>Desulfovibrionia</taxon>
        <taxon>Desulfovibrionales</taxon>
        <taxon>Desulfovibrionaceae</taxon>
        <taxon>Megalodesulfovibrio</taxon>
    </lineage>
</organism>